<dbReference type="Proteomes" id="UP000813824">
    <property type="component" value="Unassembled WGS sequence"/>
</dbReference>
<reference evidence="2" key="1">
    <citation type="journal article" date="2021" name="New Phytol.">
        <title>Evolutionary innovations through gain and loss of genes in the ectomycorrhizal Boletales.</title>
        <authorList>
            <person name="Wu G."/>
            <person name="Miyauchi S."/>
            <person name="Morin E."/>
            <person name="Kuo A."/>
            <person name="Drula E."/>
            <person name="Varga T."/>
            <person name="Kohler A."/>
            <person name="Feng B."/>
            <person name="Cao Y."/>
            <person name="Lipzen A."/>
            <person name="Daum C."/>
            <person name="Hundley H."/>
            <person name="Pangilinan J."/>
            <person name="Johnson J."/>
            <person name="Barry K."/>
            <person name="LaButti K."/>
            <person name="Ng V."/>
            <person name="Ahrendt S."/>
            <person name="Min B."/>
            <person name="Choi I.G."/>
            <person name="Park H."/>
            <person name="Plett J.M."/>
            <person name="Magnuson J."/>
            <person name="Spatafora J.W."/>
            <person name="Nagy L.G."/>
            <person name="Henrissat B."/>
            <person name="Grigoriev I.V."/>
            <person name="Yang Z.L."/>
            <person name="Xu J."/>
            <person name="Martin F.M."/>
        </authorList>
    </citation>
    <scope>NUCLEOTIDE SEQUENCE</scope>
    <source>
        <strain evidence="2">KKN 215</strain>
    </source>
</reference>
<organism evidence="2 3">
    <name type="scientific">Cristinia sonorae</name>
    <dbReference type="NCBI Taxonomy" id="1940300"/>
    <lineage>
        <taxon>Eukaryota</taxon>
        <taxon>Fungi</taxon>
        <taxon>Dikarya</taxon>
        <taxon>Basidiomycota</taxon>
        <taxon>Agaricomycotina</taxon>
        <taxon>Agaricomycetes</taxon>
        <taxon>Agaricomycetidae</taxon>
        <taxon>Agaricales</taxon>
        <taxon>Pleurotineae</taxon>
        <taxon>Stephanosporaceae</taxon>
        <taxon>Cristinia</taxon>
    </lineage>
</organism>
<gene>
    <name evidence="2" type="ORF">BXZ70DRAFT_84501</name>
</gene>
<protein>
    <recommendedName>
        <fullName evidence="4">F-box domain-containing protein</fullName>
    </recommendedName>
</protein>
<feature type="compositionally biased region" description="Acidic residues" evidence="1">
    <location>
        <begin position="1"/>
        <end position="25"/>
    </location>
</feature>
<evidence type="ECO:0000313" key="3">
    <source>
        <dbReference type="Proteomes" id="UP000813824"/>
    </source>
</evidence>
<evidence type="ECO:0008006" key="4">
    <source>
        <dbReference type="Google" id="ProtNLM"/>
    </source>
</evidence>
<sequence length="553" mass="61531">MDTEVDPLDPEIDNESESDESDDFDSPLTNIHPWSMSTPSPLVTLPPELLMCTFLIIVRATKLHKRWKMSTRLASVCRYWRDVALQVPTLWNSVTIDNHTSRRDPAMIQTLLARSKNTPLHLRISWIDGCEVETDPMTIIPELHRVENFEVFIYSGLETDPPPGSFNMPMLQRLYASGHDDSTIPILSPDFLLPHLKDMQVESIPFEEFVSFFRPTLVHLRIDSDAILDTIDTEGLLHALGDMPLLETLHITSLLQPLPDNQLPHVTLPFLKSSELSDNLIACADLLDHLTLPAAAFACDNQLGMPVVGVASEDLEPDLIRTNHLPRFLQTLSSKLSGNGVIPPFPSTIKLILNLNYEETTSSISAYDSLQATVPIFRFTIESTKVVACDFFDNIRSFVSASILAGIQELHILDQDADADNTPSGSLLALVSMLTNLESLHLSLLRGPEDALATAHRAIANNASGGNIIHLLPLPRLRTLSLTRLACPADPAAHEDDTQDAIWKLRDMLQIRNEAGMRLQELEIVHGTNVRMSDKELLEGLVDQLVWIQTGCV</sequence>
<dbReference type="AlphaFoldDB" id="A0A8K0URP1"/>
<dbReference type="EMBL" id="JAEVFJ010000011">
    <property type="protein sequence ID" value="KAH8101891.1"/>
    <property type="molecule type" value="Genomic_DNA"/>
</dbReference>
<feature type="region of interest" description="Disordered" evidence="1">
    <location>
        <begin position="1"/>
        <end position="30"/>
    </location>
</feature>
<keyword evidence="3" id="KW-1185">Reference proteome</keyword>
<comment type="caution">
    <text evidence="2">The sequence shown here is derived from an EMBL/GenBank/DDBJ whole genome shotgun (WGS) entry which is preliminary data.</text>
</comment>
<evidence type="ECO:0000313" key="2">
    <source>
        <dbReference type="EMBL" id="KAH8101891.1"/>
    </source>
</evidence>
<proteinExistence type="predicted"/>
<accession>A0A8K0URP1</accession>
<evidence type="ECO:0000256" key="1">
    <source>
        <dbReference type="SAM" id="MobiDB-lite"/>
    </source>
</evidence>
<name>A0A8K0URP1_9AGAR</name>
<dbReference type="OrthoDB" id="3071265at2759"/>